<organism evidence="3 4">
    <name type="scientific">Pseudomonas phage M5.1</name>
    <dbReference type="NCBI Taxonomy" id="2873460"/>
    <lineage>
        <taxon>Viruses</taxon>
        <taxon>Duplodnaviria</taxon>
        <taxon>Heunggongvirae</taxon>
        <taxon>Uroviricota</taxon>
        <taxon>Caudoviricetes</taxon>
        <taxon>Vandenendeviridae</taxon>
        <taxon>Gorskivirinae</taxon>
        <taxon>Kremarvirus</taxon>
        <taxon>Kremarvirus M51</taxon>
    </lineage>
</organism>
<dbReference type="EMBL" id="MZ826350">
    <property type="protein sequence ID" value="UAV89674.1"/>
    <property type="molecule type" value="Genomic_DNA"/>
</dbReference>
<feature type="region of interest" description="Disordered" evidence="1">
    <location>
        <begin position="207"/>
        <end position="253"/>
    </location>
</feature>
<dbReference type="InterPro" id="IPR048494">
    <property type="entry name" value="Dit-like_N"/>
</dbReference>
<evidence type="ECO:0000256" key="1">
    <source>
        <dbReference type="SAM" id="MobiDB-lite"/>
    </source>
</evidence>
<keyword evidence="4" id="KW-1185">Reference proteome</keyword>
<dbReference type="Proteomes" id="UP000828412">
    <property type="component" value="Segment"/>
</dbReference>
<name>A0AAE9BPE3_9CAUD</name>
<protein>
    <submittedName>
        <fullName evidence="3">Tail protein</fullName>
    </submittedName>
</protein>
<dbReference type="GeneID" id="80266323"/>
<evidence type="ECO:0000313" key="3">
    <source>
        <dbReference type="EMBL" id="UAV89674.1"/>
    </source>
</evidence>
<reference evidence="3 4" key="1">
    <citation type="submission" date="2021-08" db="EMBL/GenBank/DDBJ databases">
        <authorList>
            <person name="DeCurzio J.M.K."/>
            <person name="Krukonis G.P."/>
            <person name="Delesalle V.A."/>
        </authorList>
    </citation>
    <scope>NUCLEOTIDE SEQUENCE [LARGE SCALE GENOMIC DNA]</scope>
</reference>
<proteinExistence type="predicted"/>
<evidence type="ECO:0000313" key="4">
    <source>
        <dbReference type="Proteomes" id="UP000828412"/>
    </source>
</evidence>
<gene>
    <name evidence="3" type="primary">92</name>
    <name evidence="3" type="ORF">M51_92</name>
</gene>
<feature type="compositionally biased region" description="Polar residues" evidence="1">
    <location>
        <begin position="240"/>
        <end position="253"/>
    </location>
</feature>
<dbReference type="KEGG" id="vg:80266323"/>
<dbReference type="RefSeq" id="YP_010766625.1">
    <property type="nucleotide sequence ID" value="NC_073680.1"/>
</dbReference>
<feature type="domain" description="Dit-like phage tail protein N-terminal" evidence="2">
    <location>
        <begin position="14"/>
        <end position="202"/>
    </location>
</feature>
<evidence type="ECO:0000259" key="2">
    <source>
        <dbReference type="Pfam" id="PF21821"/>
    </source>
</evidence>
<accession>A0AAE9BPE3</accession>
<dbReference type="Pfam" id="PF21821">
    <property type="entry name" value="Dit_like"/>
    <property type="match status" value="1"/>
</dbReference>
<sequence length="253" mass="28017">MIVLRRANGDIIWFDAVTNYDQTYSATVTKHPIATGGYVSDHTTTDNVILQINAVLSDADFNLQRSLIEVKSANGTDVAKDKQFTNNTQVVYPVTISEKTTINKLLPEVIAQFTKDTIPDAYVTPQNKIKTALAVKLDMISMWRNREEFQILDIIDNTVVEQFSPCIFTNLTFREDETTGEGVFPNMTIEQVTFTDLQEVAVKIKTANKGRKSGTTTKKPTETPPDNAPTEETKKDASAGRQTQNNTTSAGSS</sequence>